<evidence type="ECO:0000256" key="1">
    <source>
        <dbReference type="SAM" id="MobiDB-lite"/>
    </source>
</evidence>
<keyword evidence="2" id="KW-1133">Transmembrane helix</keyword>
<feature type="transmembrane region" description="Helical" evidence="2">
    <location>
        <begin position="123"/>
        <end position="146"/>
    </location>
</feature>
<dbReference type="Proteomes" id="UP000001564">
    <property type="component" value="Chromosome"/>
</dbReference>
<keyword evidence="2" id="KW-0472">Membrane</keyword>
<sequence>MTTPGSPADALGRRLRDDPDAARALDALRRAAYGREDGDAPSVEVPVEVRLAAGVEVDALPAPLVALLVAEHRLVGEGRELLAADARATPRASDDVPTESEETADPRAHPLAPRRRRLRPGPVAAVLAGGLLVVGLGTASAAGLLADDDSWRSQDPTSTHGRPSTPDPRIGTPVPAFTAEPPAELREDLTDVETAQALRERADFLWDRVLLERPDAVRPDLPVERVLDGEEWVRQQAACLGESGVRVQVIGTGEDTRLGAHSADVAVEYACSVRFPTTPGGPLTDAALGWLHDYYVEFLIPCYASEGEPFEGEVPDREAFIASSRAGDPWQPYVETRDGALESRCPQAPVGLR</sequence>
<dbReference type="AlphaFoldDB" id="A5CTH1"/>
<feature type="region of interest" description="Disordered" evidence="1">
    <location>
        <begin position="147"/>
        <end position="174"/>
    </location>
</feature>
<protein>
    <submittedName>
        <fullName evidence="3">Uncharacterized protein</fullName>
    </submittedName>
</protein>
<name>A5CTH1_CLAM3</name>
<gene>
    <name evidence="3" type="ordered locus">CMM_2325</name>
</gene>
<dbReference type="KEGG" id="cmi:CMM_2325"/>
<evidence type="ECO:0000313" key="4">
    <source>
        <dbReference type="Proteomes" id="UP000001564"/>
    </source>
</evidence>
<keyword evidence="4" id="KW-1185">Reference proteome</keyword>
<evidence type="ECO:0000313" key="3">
    <source>
        <dbReference type="EMBL" id="CAN02399.1"/>
    </source>
</evidence>
<feature type="region of interest" description="Disordered" evidence="1">
    <location>
        <begin position="85"/>
        <end position="116"/>
    </location>
</feature>
<accession>A5CTH1</accession>
<feature type="compositionally biased region" description="Polar residues" evidence="1">
    <location>
        <begin position="153"/>
        <end position="162"/>
    </location>
</feature>
<dbReference type="eggNOG" id="ENOG5032D4Z">
    <property type="taxonomic scope" value="Bacteria"/>
</dbReference>
<reference evidence="3 4" key="1">
    <citation type="journal article" date="2008" name="J. Bacteriol.">
        <title>The genome sequence of the tomato-pathogenic actinomycete Clavibacter michiganensis subsp. michiganensis NCPPB382 reveals a large island involved in pathogenicity.</title>
        <authorList>
            <person name="Gartemann K.H."/>
            <person name="Abt B."/>
            <person name="Bekel T."/>
            <person name="Burger A."/>
            <person name="Engemann J."/>
            <person name="Flugel M."/>
            <person name="Gaigalat L."/>
            <person name="Goesmann A."/>
            <person name="Grafen I."/>
            <person name="Kalinowski J."/>
            <person name="Kaup O."/>
            <person name="Kirchner O."/>
            <person name="Krause L."/>
            <person name="Linke B."/>
            <person name="McHardy A."/>
            <person name="Meyer F."/>
            <person name="Pohle S."/>
            <person name="Ruckert C."/>
            <person name="Schneiker S."/>
            <person name="Zellermann E.M."/>
            <person name="Puhler A."/>
            <person name="Eichenlaub R."/>
            <person name="Kaiser O."/>
            <person name="Bartels D."/>
        </authorList>
    </citation>
    <scope>NUCLEOTIDE SEQUENCE [LARGE SCALE GENOMIC DNA]</scope>
    <source>
        <strain evidence="3 4">NCPPB 382</strain>
    </source>
</reference>
<dbReference type="RefSeq" id="WP_012039015.1">
    <property type="nucleotide sequence ID" value="NC_009480.1"/>
</dbReference>
<keyword evidence="2" id="KW-0812">Transmembrane</keyword>
<evidence type="ECO:0000256" key="2">
    <source>
        <dbReference type="SAM" id="Phobius"/>
    </source>
</evidence>
<organism evidence="3 4">
    <name type="scientific">Clavibacter michiganensis subsp. michiganensis (strain NCPPB 382)</name>
    <dbReference type="NCBI Taxonomy" id="443906"/>
    <lineage>
        <taxon>Bacteria</taxon>
        <taxon>Bacillati</taxon>
        <taxon>Actinomycetota</taxon>
        <taxon>Actinomycetes</taxon>
        <taxon>Micrococcales</taxon>
        <taxon>Microbacteriaceae</taxon>
        <taxon>Clavibacter</taxon>
    </lineage>
</organism>
<dbReference type="HOGENOM" id="CLU_784588_0_0_11"/>
<proteinExistence type="predicted"/>
<dbReference type="OrthoDB" id="3726412at2"/>
<dbReference type="EMBL" id="AM711867">
    <property type="protein sequence ID" value="CAN02399.1"/>
    <property type="molecule type" value="Genomic_DNA"/>
</dbReference>